<reference evidence="3" key="1">
    <citation type="submission" date="2011-07" db="EMBL/GenBank/DDBJ databases">
        <authorList>
            <consortium name="Caenorhabditis brenneri Sequencing and Analysis Consortium"/>
            <person name="Wilson R.K."/>
        </authorList>
    </citation>
    <scope>NUCLEOTIDE SEQUENCE [LARGE SCALE GENOMIC DNA]</scope>
    <source>
        <strain evidence="3">PB2801</strain>
    </source>
</reference>
<proteinExistence type="predicted"/>
<evidence type="ECO:0000259" key="1">
    <source>
        <dbReference type="SMART" id="SM00256"/>
    </source>
</evidence>
<organism evidence="3">
    <name type="scientific">Caenorhabditis brenneri</name>
    <name type="common">Nematode worm</name>
    <dbReference type="NCBI Taxonomy" id="135651"/>
    <lineage>
        <taxon>Eukaryota</taxon>
        <taxon>Metazoa</taxon>
        <taxon>Ecdysozoa</taxon>
        <taxon>Nematoda</taxon>
        <taxon>Chromadorea</taxon>
        <taxon>Rhabditida</taxon>
        <taxon>Rhabditina</taxon>
        <taxon>Rhabditomorpha</taxon>
        <taxon>Rhabditoidea</taxon>
        <taxon>Rhabditidae</taxon>
        <taxon>Peloderinae</taxon>
        <taxon>Caenorhabditis</taxon>
    </lineage>
</organism>
<dbReference type="PANTHER" id="PTHR23015:SF4">
    <property type="entry name" value="DUF38 DOMAIN-CONTAINING PROTEIN-RELATED"/>
    <property type="match status" value="1"/>
</dbReference>
<dbReference type="GO" id="GO:0045087">
    <property type="term" value="P:innate immune response"/>
    <property type="evidence" value="ECO:0007669"/>
    <property type="project" value="TreeGrafter"/>
</dbReference>
<dbReference type="HOGENOM" id="CLU_030831_0_2_1"/>
<accession>G0N1M6</accession>
<evidence type="ECO:0000313" key="3">
    <source>
        <dbReference type="Proteomes" id="UP000008068"/>
    </source>
</evidence>
<dbReference type="EMBL" id="GL379827">
    <property type="protein sequence ID" value="EGT50174.1"/>
    <property type="molecule type" value="Genomic_DNA"/>
</dbReference>
<gene>
    <name evidence="2" type="ORF">CAEBREN_13306</name>
</gene>
<name>G0N1M6_CAEBE</name>
<dbReference type="SMART" id="SM00256">
    <property type="entry name" value="FBOX"/>
    <property type="match status" value="1"/>
</dbReference>
<dbReference type="Proteomes" id="UP000008068">
    <property type="component" value="Unassembled WGS sequence"/>
</dbReference>
<dbReference type="AlphaFoldDB" id="G0N1M6"/>
<dbReference type="InterPro" id="IPR001810">
    <property type="entry name" value="F-box_dom"/>
</dbReference>
<keyword evidence="3" id="KW-1185">Reference proteome</keyword>
<dbReference type="InterPro" id="IPR002900">
    <property type="entry name" value="DUF38/FTH_CAE_spp"/>
</dbReference>
<sequence length="300" mass="34938">MPSLLDMTDVPMINILEKCDYKSVLTLRKVCHSLRNFIDDACFKTDLAKIRIAIGPTGFSVTCHSNAYWTNEIGIARNWTSDDLKIFLKMAQNSKLFDLYVKTHPDSSGGFDDLEEILKNQTRPLKTERFTMEGAEILKVLPHLDSETLKEIIIKPANYKFDYQNLDGIEQFLELQQFKNAVSLIIDNCFLVRADLRKFFHFQGVSVKIHEPSLEELAALKEAFVSSTHMEFFNLNVRGLDENQLEQVFGTPFHDPRGWQWFFEIQNYKEHVLRIEWTLRGLIFWKMEAKEVPQDAVVQH</sequence>
<protein>
    <recommendedName>
        <fullName evidence="1">F-box domain-containing protein</fullName>
    </recommendedName>
</protein>
<dbReference type="Pfam" id="PF00646">
    <property type="entry name" value="F-box"/>
    <property type="match status" value="1"/>
</dbReference>
<dbReference type="Pfam" id="PF01827">
    <property type="entry name" value="FTH"/>
    <property type="match status" value="1"/>
</dbReference>
<dbReference type="InParanoid" id="G0N1M6"/>
<feature type="domain" description="F-box" evidence="1">
    <location>
        <begin position="7"/>
        <end position="47"/>
    </location>
</feature>
<dbReference type="CDD" id="cd22150">
    <property type="entry name" value="F-box_CeFBXA-like"/>
    <property type="match status" value="1"/>
</dbReference>
<dbReference type="InterPro" id="IPR040161">
    <property type="entry name" value="FB224"/>
</dbReference>
<dbReference type="OrthoDB" id="5875341at2759"/>
<dbReference type="PANTHER" id="PTHR23015">
    <property type="entry name" value="UNCHARACTERIZED C.ELEGANS PROTEIN"/>
    <property type="match status" value="1"/>
</dbReference>
<evidence type="ECO:0000313" key="2">
    <source>
        <dbReference type="EMBL" id="EGT50174.1"/>
    </source>
</evidence>